<accession>A0A6J5SAT6</accession>
<protein>
    <submittedName>
        <fullName evidence="2">Uncharacterized protein</fullName>
    </submittedName>
</protein>
<sequence length="53" mass="6351">MEKINTEDIKMDLILARDRASGEEKRLVRRAINRIETLEKHLQYIKRSIDEVL</sequence>
<name>A0A6J5SAT6_9CAUD</name>
<reference evidence="2" key="1">
    <citation type="submission" date="2020-05" db="EMBL/GenBank/DDBJ databases">
        <authorList>
            <person name="Chiriac C."/>
            <person name="Salcher M."/>
            <person name="Ghai R."/>
            <person name="Kavagutti S V."/>
        </authorList>
    </citation>
    <scope>NUCLEOTIDE SEQUENCE</scope>
</reference>
<gene>
    <name evidence="1" type="ORF">UFOVP1069_66</name>
    <name evidence="2" type="ORF">UFOVP1415_40</name>
</gene>
<evidence type="ECO:0000313" key="2">
    <source>
        <dbReference type="EMBL" id="CAB4210739.1"/>
    </source>
</evidence>
<evidence type="ECO:0000313" key="1">
    <source>
        <dbReference type="EMBL" id="CAB4181782.1"/>
    </source>
</evidence>
<proteinExistence type="predicted"/>
<organism evidence="2">
    <name type="scientific">uncultured Caudovirales phage</name>
    <dbReference type="NCBI Taxonomy" id="2100421"/>
    <lineage>
        <taxon>Viruses</taxon>
        <taxon>Duplodnaviria</taxon>
        <taxon>Heunggongvirae</taxon>
        <taxon>Uroviricota</taxon>
        <taxon>Caudoviricetes</taxon>
        <taxon>Peduoviridae</taxon>
        <taxon>Maltschvirus</taxon>
        <taxon>Maltschvirus maltsch</taxon>
    </lineage>
</organism>
<dbReference type="EMBL" id="LR797372">
    <property type="protein sequence ID" value="CAB4210739.1"/>
    <property type="molecule type" value="Genomic_DNA"/>
</dbReference>
<dbReference type="EMBL" id="LR797012">
    <property type="protein sequence ID" value="CAB4181782.1"/>
    <property type="molecule type" value="Genomic_DNA"/>
</dbReference>